<dbReference type="Pfam" id="PF01522">
    <property type="entry name" value="Polysacc_deac_1"/>
    <property type="match status" value="1"/>
</dbReference>
<gene>
    <name evidence="2" type="ORF">ACFSCZ_04050</name>
</gene>
<dbReference type="SUPFAM" id="SSF88713">
    <property type="entry name" value="Glycoside hydrolase/deacetylase"/>
    <property type="match status" value="1"/>
</dbReference>
<sequence>MKTKHLLGMGLIAILAILIVNNPYTTTYLNDLVHDSFPVNAKPDDLYEQILEAAKHYDAPPQDAKIDRVWKAMPGYNGIKVDVKASYNKMKDGKFDSRKLVFKQIPPSTHLKDLPPAPIYRGHPDKPMIGFLINVAWGNEYLPDMLATLKKHHVQATFFLEGRWVKENPDLAQMIASDGHELGNHSYSHPKMERLGAAQAREELVKTNEIIEATTGEKPVWFGPPSGGFNDQTVFVASELGMSTVLWTVDTIDWQKPSPETILERVMSKIHPGAMILMHPTDSTEKALDSLIGQIKERNLKIGSVSKLMDEEYMIKLEP</sequence>
<accession>A0ABW4KF12</accession>
<evidence type="ECO:0000259" key="1">
    <source>
        <dbReference type="PROSITE" id="PS51677"/>
    </source>
</evidence>
<dbReference type="CDD" id="cd10950">
    <property type="entry name" value="CE4_BsYlxY_like"/>
    <property type="match status" value="1"/>
</dbReference>
<dbReference type="RefSeq" id="WP_380772459.1">
    <property type="nucleotide sequence ID" value="NZ_JBHUEO010000005.1"/>
</dbReference>
<dbReference type="InterPro" id="IPR050248">
    <property type="entry name" value="Polysacc_deacetylase_ArnD"/>
</dbReference>
<dbReference type="InterPro" id="IPR002509">
    <property type="entry name" value="NODB_dom"/>
</dbReference>
<protein>
    <submittedName>
        <fullName evidence="2">Polysaccharide deacetylase family protein</fullName>
    </submittedName>
</protein>
<keyword evidence="3" id="KW-1185">Reference proteome</keyword>
<dbReference type="InterPro" id="IPR011330">
    <property type="entry name" value="Glyco_hydro/deAcase_b/a-brl"/>
</dbReference>
<dbReference type="PROSITE" id="PS51677">
    <property type="entry name" value="NODB"/>
    <property type="match status" value="1"/>
</dbReference>
<evidence type="ECO:0000313" key="2">
    <source>
        <dbReference type="EMBL" id="MFD1705924.1"/>
    </source>
</evidence>
<dbReference type="Gene3D" id="3.20.20.370">
    <property type="entry name" value="Glycoside hydrolase/deacetylase"/>
    <property type="match status" value="1"/>
</dbReference>
<reference evidence="3" key="1">
    <citation type="journal article" date="2019" name="Int. J. Syst. Evol. Microbiol.">
        <title>The Global Catalogue of Microorganisms (GCM) 10K type strain sequencing project: providing services to taxonomists for standard genome sequencing and annotation.</title>
        <authorList>
            <consortium name="The Broad Institute Genomics Platform"/>
            <consortium name="The Broad Institute Genome Sequencing Center for Infectious Disease"/>
            <person name="Wu L."/>
            <person name="Ma J."/>
        </authorList>
    </citation>
    <scope>NUCLEOTIDE SEQUENCE [LARGE SCALE GENOMIC DNA]</scope>
    <source>
        <strain evidence="3">CGMCC 1.12295</strain>
    </source>
</reference>
<dbReference type="PANTHER" id="PTHR10587:SF80">
    <property type="entry name" value="CHITOOLIGOSACCHARIDE DEACETYLASE"/>
    <property type="match status" value="1"/>
</dbReference>
<name>A0ABW4KF12_9BACI</name>
<dbReference type="NCBIfam" id="TIGR02873">
    <property type="entry name" value="spore_ylxY"/>
    <property type="match status" value="1"/>
</dbReference>
<feature type="domain" description="NodB homology" evidence="1">
    <location>
        <begin position="127"/>
        <end position="303"/>
    </location>
</feature>
<organism evidence="2 3">
    <name type="scientific">Siminovitchia sediminis</name>
    <dbReference type="NCBI Taxonomy" id="1274353"/>
    <lineage>
        <taxon>Bacteria</taxon>
        <taxon>Bacillati</taxon>
        <taxon>Bacillota</taxon>
        <taxon>Bacilli</taxon>
        <taxon>Bacillales</taxon>
        <taxon>Bacillaceae</taxon>
        <taxon>Siminovitchia</taxon>
    </lineage>
</organism>
<comment type="caution">
    <text evidence="2">The sequence shown here is derived from an EMBL/GenBank/DDBJ whole genome shotgun (WGS) entry which is preliminary data.</text>
</comment>
<dbReference type="InterPro" id="IPR014228">
    <property type="entry name" value="Spore_polysacc_deacetyl_YlxY"/>
</dbReference>
<dbReference type="EMBL" id="JBHUEO010000005">
    <property type="protein sequence ID" value="MFD1705924.1"/>
    <property type="molecule type" value="Genomic_DNA"/>
</dbReference>
<dbReference type="PANTHER" id="PTHR10587">
    <property type="entry name" value="GLYCOSYL TRANSFERASE-RELATED"/>
    <property type="match status" value="1"/>
</dbReference>
<evidence type="ECO:0000313" key="3">
    <source>
        <dbReference type="Proteomes" id="UP001597301"/>
    </source>
</evidence>
<dbReference type="Proteomes" id="UP001597301">
    <property type="component" value="Unassembled WGS sequence"/>
</dbReference>
<proteinExistence type="predicted"/>